<reference evidence="2 3" key="1">
    <citation type="journal article" date="2015" name="Genome Announc.">
        <title>Expanding the biotechnology potential of lactobacilli through comparative genomics of 213 strains and associated genera.</title>
        <authorList>
            <person name="Sun Z."/>
            <person name="Harris H.M."/>
            <person name="McCann A."/>
            <person name="Guo C."/>
            <person name="Argimon S."/>
            <person name="Zhang W."/>
            <person name="Yang X."/>
            <person name="Jeffery I.B."/>
            <person name="Cooney J.C."/>
            <person name="Kagawa T.F."/>
            <person name="Liu W."/>
            <person name="Song Y."/>
            <person name="Salvetti E."/>
            <person name="Wrobel A."/>
            <person name="Rasinkangas P."/>
            <person name="Parkhill J."/>
            <person name="Rea M.C."/>
            <person name="O'Sullivan O."/>
            <person name="Ritari J."/>
            <person name="Douillard F.P."/>
            <person name="Paul Ross R."/>
            <person name="Yang R."/>
            <person name="Briner A.E."/>
            <person name="Felis G.E."/>
            <person name="de Vos W.M."/>
            <person name="Barrangou R."/>
            <person name="Klaenhammer T.R."/>
            <person name="Caufield P.W."/>
            <person name="Cui Y."/>
            <person name="Zhang H."/>
            <person name="O'Toole P.W."/>
        </authorList>
    </citation>
    <scope>NUCLEOTIDE SEQUENCE [LARGE SCALE GENOMIC DNA]</scope>
    <source>
        <strain evidence="2 3">DSM 15707</strain>
    </source>
</reference>
<dbReference type="InterPro" id="IPR021324">
    <property type="entry name" value="DUF2929"/>
</dbReference>
<keyword evidence="1" id="KW-0472">Membrane</keyword>
<evidence type="ECO:0000256" key="1">
    <source>
        <dbReference type="SAM" id="Phobius"/>
    </source>
</evidence>
<sequence length="61" mass="6418">MANITAAFWALILGEVLGYICGQLDILTISPVTMGVLSIVMGLFAANAFSWITKSAEAPSK</sequence>
<dbReference type="EMBL" id="AZFE01000032">
    <property type="protein sequence ID" value="KRL54808.1"/>
    <property type="molecule type" value="Genomic_DNA"/>
</dbReference>
<proteinExistence type="predicted"/>
<evidence type="ECO:0000313" key="3">
    <source>
        <dbReference type="Proteomes" id="UP000051697"/>
    </source>
</evidence>
<accession>A0A0R1RNA4</accession>
<dbReference type="PATRIC" id="fig|1423778.4.peg.1648"/>
<name>A0A0R1RNA4_9LACO</name>
<organism evidence="2 3">
    <name type="scientific">Paucilactobacillus oligofermentans DSM 15707 = LMG 22743</name>
    <dbReference type="NCBI Taxonomy" id="1423778"/>
    <lineage>
        <taxon>Bacteria</taxon>
        <taxon>Bacillati</taxon>
        <taxon>Bacillota</taxon>
        <taxon>Bacilli</taxon>
        <taxon>Lactobacillales</taxon>
        <taxon>Lactobacillaceae</taxon>
        <taxon>Paucilactobacillus</taxon>
    </lineage>
</organism>
<dbReference type="Proteomes" id="UP000051697">
    <property type="component" value="Unassembled WGS sequence"/>
</dbReference>
<feature type="transmembrane region" description="Helical" evidence="1">
    <location>
        <begin position="28"/>
        <end position="52"/>
    </location>
</feature>
<dbReference type="AlphaFoldDB" id="A0A0R1RNA4"/>
<evidence type="ECO:0000313" key="2">
    <source>
        <dbReference type="EMBL" id="KRL54808.1"/>
    </source>
</evidence>
<keyword evidence="3" id="KW-1185">Reference proteome</keyword>
<dbReference type="STRING" id="1423778.FC70_GL001610"/>
<dbReference type="Pfam" id="PF11151">
    <property type="entry name" value="DUF2929"/>
    <property type="match status" value="1"/>
</dbReference>
<comment type="caution">
    <text evidence="2">The sequence shown here is derived from an EMBL/GenBank/DDBJ whole genome shotgun (WGS) entry which is preliminary data.</text>
</comment>
<protein>
    <submittedName>
        <fullName evidence="2">Uncharacterized protein</fullName>
    </submittedName>
</protein>
<keyword evidence="1" id="KW-0812">Transmembrane</keyword>
<gene>
    <name evidence="2" type="ORF">FC70_GL001610</name>
</gene>
<keyword evidence="1" id="KW-1133">Transmembrane helix</keyword>